<evidence type="ECO:0000313" key="2">
    <source>
        <dbReference type="EMBL" id="KUG15056.1"/>
    </source>
</evidence>
<gene>
    <name evidence="2" type="ORF">ASZ90_015275</name>
</gene>
<accession>A0A0W8F2E0</accession>
<evidence type="ECO:0000256" key="1">
    <source>
        <dbReference type="SAM" id="MobiDB-lite"/>
    </source>
</evidence>
<reference evidence="2" key="1">
    <citation type="journal article" date="2015" name="Proc. Natl. Acad. Sci. U.S.A.">
        <title>Networks of energetic and metabolic interactions define dynamics in microbial communities.</title>
        <authorList>
            <person name="Embree M."/>
            <person name="Liu J.K."/>
            <person name="Al-Bassam M.M."/>
            <person name="Zengler K."/>
        </authorList>
    </citation>
    <scope>NUCLEOTIDE SEQUENCE</scope>
</reference>
<feature type="region of interest" description="Disordered" evidence="1">
    <location>
        <begin position="1"/>
        <end position="53"/>
    </location>
</feature>
<proteinExistence type="predicted"/>
<name>A0A0W8F2E0_9ZZZZ</name>
<organism evidence="2">
    <name type="scientific">hydrocarbon metagenome</name>
    <dbReference type="NCBI Taxonomy" id="938273"/>
    <lineage>
        <taxon>unclassified sequences</taxon>
        <taxon>metagenomes</taxon>
        <taxon>ecological metagenomes</taxon>
    </lineage>
</organism>
<sequence length="53" mass="5698">MFAKRIPMRHPPISWDQAGGCTTDLPLPRHVPGTGPADTPSPDHGVVNVVDQK</sequence>
<comment type="caution">
    <text evidence="2">The sequence shown here is derived from an EMBL/GenBank/DDBJ whole genome shotgun (WGS) entry which is preliminary data.</text>
</comment>
<dbReference type="AlphaFoldDB" id="A0A0W8F2E0"/>
<dbReference type="EMBL" id="LNQE01001591">
    <property type="protein sequence ID" value="KUG15056.1"/>
    <property type="molecule type" value="Genomic_DNA"/>
</dbReference>
<protein>
    <submittedName>
        <fullName evidence="2">Uncharacterized protein</fullName>
    </submittedName>
</protein>